<feature type="domain" description="SAM" evidence="6">
    <location>
        <begin position="642"/>
        <end position="695"/>
    </location>
</feature>
<dbReference type="WBParaSite" id="Smp_021100.1">
    <property type="protein sequence ID" value="Smp_021100.1"/>
    <property type="gene ID" value="Smp_021100"/>
</dbReference>
<dbReference type="GO" id="GO:0003729">
    <property type="term" value="F:mRNA binding"/>
    <property type="evidence" value="ECO:0007669"/>
    <property type="project" value="TreeGrafter"/>
</dbReference>
<protein>
    <submittedName>
        <fullName evidence="8">SAM domain-containing protein</fullName>
    </submittedName>
</protein>
<comment type="subcellular location">
    <subcellularLocation>
        <location evidence="1">Cytoplasm</location>
    </subcellularLocation>
</comment>
<evidence type="ECO:0000256" key="4">
    <source>
        <dbReference type="ARBA" id="ARBA00022491"/>
    </source>
</evidence>
<dbReference type="InterPro" id="IPR001660">
    <property type="entry name" value="SAM"/>
</dbReference>
<dbReference type="InterPro" id="IPR037093">
    <property type="entry name" value="PHAT_dom_sf"/>
</dbReference>
<proteinExistence type="inferred from homology"/>
<dbReference type="GO" id="GO:0000932">
    <property type="term" value="C:P-body"/>
    <property type="evidence" value="ECO:0007669"/>
    <property type="project" value="TreeGrafter"/>
</dbReference>
<dbReference type="InParanoid" id="A0A3Q0KD62"/>
<keyword evidence="3" id="KW-0963">Cytoplasm</keyword>
<evidence type="ECO:0000256" key="2">
    <source>
        <dbReference type="ARBA" id="ARBA00008232"/>
    </source>
</evidence>
<accession>A0A3Q0KD62</accession>
<sequence>MSSAKASVSQCNVTSIPTICLDNNLELGDGCDSGLGGKSEDELYVTEEQAFGINELYYFSRLSCINSHKKFLIALVLLSQCDEGYRCAAQQWLNNTVIESKEDLDQVFINFNDSDHIKKLRATSVSTNELLDILKKLTSLSGLQYNNEAYRYISHDFAPVKLEMDIFNPSTRTKNMFGDSFPDTDVISHNFQSIKRQYLELVSNKLVSSLTTGCDSIIKGIDSNHVPLREAAVQTSIGQLFIATILHTSFSEDDRKWLLSSIRNKYKGLSKETSTSAKQGSTDDGLCSKLFDCLIDLGLDLSCALQRITSDSSSHSLTSSGFLSGCGGSDSQYDLLLEASNSGSHSGNHNSGMNTTKANYGALLTVPNAEVKSGLSNNFYSNHPYCPYPLTTSSHFSYRRLSDIPRVSNYHSLNTSQYHTQISSSNNDQENKTSEIADLDTNQKFFATSKDFDDLPTVSSSSYLNSIRNSVADTNCGKTNVSSNVIHQQGVSTCSLSDSSSISSSNTDLGVCIPHSPTSIFLTFTSPELLKNRENIVTYTSDSSLQFPTGTNGQAISDNRESLSAQRSNLLDDHRPSLQTYLCQQVHENFSPNFPEVQDKPSHSIIHRNSNKLTNSTDMERNSYCVTDENNFLNPSSGMTAVPFWLKSLRLHKYASLFQNLSYEKMMNITDDWLKEQNVTQGARNKILLSIEKLKHRKSTLCLIEKRLSDIRSTDQLTQTVLHSCLSEIKHILFTPIKPCHETITSHSLHLNQLECCSCSCLLTTSSSSVCSSVASSCVSMNSDTSITKGVITITDSTCPITVSPPIVSINNTVYYTRNALTGNNNNNDNNSNCDNCSSINSMNNKTNDLNIPDYYCFCHTNPLYAENKCYLNVEQPQSTMMSDINQAFNDNNNKCWSPSIANILPNVSYEIDDDSKNGKLHNLTLSSNFNNELNRSNQNECGYTSDECVEQKIINNVDNMVSDDIPGHIIACLTKVCSSLLVTAYASVNLYEEFLQILEIILNHVAFTEQQKKLVSFWKHRVIVVYGQYVTHSSNLSKSKSDFHSNIYPRHIPLVNHSDTSRLRKLSTAFIGQEQRLGSHMGYRTFHANTLPPTVCLYNTQDTSYFTQDASDADYARINMSLNIPSTTEASRRHSASVGDSRNCLAVGRLNNRRRMPSPNSSCFSGRGGVSVNLPSNNSSFSRHLQASSDMELSGFPSQLPKPRFHSPSRFDPSTNLAPRRNLMPVATAPVTRMPSPSDVCRHGICYNDWFSSNNRSAFPSAHSPSSVSPVSLCEGSCPENITSDMQIIQQLPRTPNVPASVLPCQNAFHKTHNSCLCTPTNKATIPHTLLPLSSPNHLKTVHQHIFPNYCENSGGSLTSNYPSIPCIPNPIVIGNVYHTFGSSFGESPSQSVCHSNCSTTTVSSQETDSKVPGISCWSTDSYSHQMNRRQTEFHEMPQCMHNIYDLSNNKDNNNNTNNNNDLLVFVDNYIATAENNMIGDPPDSSNDRINRDLDLLTRKVTEHAIGGFDSMTD</sequence>
<dbReference type="Gene3D" id="1.25.40.170">
    <property type="entry name" value="Smaug, PHAT domain"/>
    <property type="match status" value="1"/>
</dbReference>
<evidence type="ECO:0000313" key="8">
    <source>
        <dbReference type="WBParaSite" id="Smp_021100.1"/>
    </source>
</evidence>
<comment type="similarity">
    <text evidence="2">Belongs to the SMAUG family.</text>
</comment>
<dbReference type="STRING" id="6183.A0A3Q0KD62"/>
<dbReference type="GO" id="GO:0030371">
    <property type="term" value="F:translation repressor activity"/>
    <property type="evidence" value="ECO:0007669"/>
    <property type="project" value="InterPro"/>
</dbReference>
<dbReference type="PANTHER" id="PTHR12515:SF5">
    <property type="entry name" value="PROTEIN SMAUG"/>
    <property type="match status" value="1"/>
</dbReference>
<dbReference type="CDD" id="cd09557">
    <property type="entry name" value="SAM_Smaug"/>
    <property type="match status" value="1"/>
</dbReference>
<dbReference type="SUPFAM" id="SSF47769">
    <property type="entry name" value="SAM/Pointed domain"/>
    <property type="match status" value="1"/>
</dbReference>
<dbReference type="AlphaFoldDB" id="A0A3Q0KD62"/>
<dbReference type="PANTHER" id="PTHR12515">
    <property type="entry name" value="STERILE ALPHA MOTIF DOMAIN CONTAINING PROTEIN 4-RELATED"/>
    <property type="match status" value="1"/>
</dbReference>
<dbReference type="Pfam" id="PF00536">
    <property type="entry name" value="SAM_1"/>
    <property type="match status" value="1"/>
</dbReference>
<dbReference type="InterPro" id="IPR037634">
    <property type="entry name" value="Smaug_SAM"/>
</dbReference>
<evidence type="ECO:0000256" key="5">
    <source>
        <dbReference type="ARBA" id="ARBA00022884"/>
    </source>
</evidence>
<reference evidence="8" key="2">
    <citation type="submission" date="2018-12" db="UniProtKB">
        <authorList>
            <consortium name="WormBaseParasite"/>
        </authorList>
    </citation>
    <scope>IDENTIFICATION</scope>
    <source>
        <strain evidence="8">Puerto Rican</strain>
    </source>
</reference>
<evidence type="ECO:0000259" key="6">
    <source>
        <dbReference type="Pfam" id="PF00536"/>
    </source>
</evidence>
<name>A0A3Q0KD62_SCHMA</name>
<reference evidence="7" key="1">
    <citation type="journal article" date="2012" name="PLoS Negl. Trop. Dis.">
        <title>A systematically improved high quality genome and transcriptome of the human blood fluke Schistosoma mansoni.</title>
        <authorList>
            <person name="Protasio A.V."/>
            <person name="Tsai I.J."/>
            <person name="Babbage A."/>
            <person name="Nichol S."/>
            <person name="Hunt M."/>
            <person name="Aslett M.A."/>
            <person name="De Silva N."/>
            <person name="Velarde G.S."/>
            <person name="Anderson T.J."/>
            <person name="Clark R.C."/>
            <person name="Davidson C."/>
            <person name="Dillon G.P."/>
            <person name="Holroyd N.E."/>
            <person name="LoVerde P.T."/>
            <person name="Lloyd C."/>
            <person name="McQuillan J."/>
            <person name="Oliveira G."/>
            <person name="Otto T.D."/>
            <person name="Parker-Manuel S.J."/>
            <person name="Quail M.A."/>
            <person name="Wilson R.A."/>
            <person name="Zerlotini A."/>
            <person name="Dunne D.W."/>
            <person name="Berriman M."/>
        </authorList>
    </citation>
    <scope>NUCLEOTIDE SEQUENCE [LARGE SCALE GENOMIC DNA]</scope>
    <source>
        <strain evidence="7">Puerto Rican</strain>
    </source>
</reference>
<evidence type="ECO:0000313" key="7">
    <source>
        <dbReference type="Proteomes" id="UP000008854"/>
    </source>
</evidence>
<organism evidence="7 8">
    <name type="scientific">Schistosoma mansoni</name>
    <name type="common">Blood fluke</name>
    <dbReference type="NCBI Taxonomy" id="6183"/>
    <lineage>
        <taxon>Eukaryota</taxon>
        <taxon>Metazoa</taxon>
        <taxon>Spiralia</taxon>
        <taxon>Lophotrochozoa</taxon>
        <taxon>Platyhelminthes</taxon>
        <taxon>Trematoda</taxon>
        <taxon>Digenea</taxon>
        <taxon>Strigeidida</taxon>
        <taxon>Schistosomatoidea</taxon>
        <taxon>Schistosomatidae</taxon>
        <taxon>Schistosoma</taxon>
    </lineage>
</organism>
<evidence type="ECO:0000256" key="3">
    <source>
        <dbReference type="ARBA" id="ARBA00022490"/>
    </source>
</evidence>
<keyword evidence="5" id="KW-0694">RNA-binding</keyword>
<dbReference type="Proteomes" id="UP000008854">
    <property type="component" value="Unassembled WGS sequence"/>
</dbReference>
<keyword evidence="7" id="KW-1185">Reference proteome</keyword>
<keyword evidence="4" id="KW-0678">Repressor</keyword>
<dbReference type="InterPro" id="IPR050897">
    <property type="entry name" value="SMAUG/VTS1_RNA-bind"/>
</dbReference>
<evidence type="ECO:0000256" key="1">
    <source>
        <dbReference type="ARBA" id="ARBA00004496"/>
    </source>
</evidence>
<dbReference type="GO" id="GO:0000289">
    <property type="term" value="P:nuclear-transcribed mRNA poly(A) tail shortening"/>
    <property type="evidence" value="ECO:0007669"/>
    <property type="project" value="TreeGrafter"/>
</dbReference>
<dbReference type="Gene3D" id="1.10.150.50">
    <property type="entry name" value="Transcription Factor, Ets-1"/>
    <property type="match status" value="1"/>
</dbReference>
<dbReference type="InterPro" id="IPR013761">
    <property type="entry name" value="SAM/pointed_sf"/>
</dbReference>